<gene>
    <name evidence="3" type="ORF">M406DRAFT_52455</name>
</gene>
<dbReference type="EMBL" id="MU032345">
    <property type="protein sequence ID" value="KAF3769316.1"/>
    <property type="molecule type" value="Genomic_DNA"/>
</dbReference>
<feature type="chain" id="PRO_5040465889" evidence="1">
    <location>
        <begin position="19"/>
        <end position="669"/>
    </location>
</feature>
<dbReference type="Gene3D" id="1.50.10.10">
    <property type="match status" value="1"/>
</dbReference>
<sequence length="669" mass="71169">MFERVLLVPLLLAGLVTAASPPYAEYILAPESRKILPAAIHRVNGTVSNAQSLVASTNGSAVLRGNSSITFDYKRNIGGVVSVTVGSVSSSDAVIGLTFTESSLWINGLASDATADAGLDTPLWLDVGAGPGTYTVAREFDRGAFRYLSVVSHSSAAIEVESVAVHFTAAPTQDLRSYAGYFHSNDELLNRIWYAGAYTTQLCSIDPHQGNSLIWLHIINSTEVIELPETITWYNNYTITNRSTALVDGAKRDRLVWPGDIVVTGPSIFVSTNDMSSLRNSLDSLLLLQNASGAMPYAGVPFWEEVGGTYSFTYHLHGLLDIALLYEYTNDLAYLQSVWKNFTLGLEFSIGHIDDTGLMNVTTSGDWLRIGMGGHNIEANAILYYTLNKGIQLANILNATSYATSWTTIAAKIKTAANTLLWDNTTSLYHDNETTTLSPQDGNAWAVHANLTQSAAQSKAVAAALRARWGTYGAPAPEAGGTPATVSPFIGYFELLAHHAAGNASAALELTRLQWGFMLDDPRMTNSTFIEGYASDGSLHYAAYTNDARVSHAHGWSTGPTSVLTMYTAGLRLAAAGGTEWVVAPRLGGLVSVEAGYVAPVGRLEVQVEADAGTEVVTALWLSTPEGTVGSVSLPGVTGRLEDVEGNTVALVDGEASGVPGGNWTLVPA</sequence>
<dbReference type="RefSeq" id="XP_040780277.1">
    <property type="nucleotide sequence ID" value="XM_040924477.1"/>
</dbReference>
<keyword evidence="4" id="KW-1185">Reference proteome</keyword>
<dbReference type="InterPro" id="IPR012341">
    <property type="entry name" value="6hp_glycosidase-like_sf"/>
</dbReference>
<dbReference type="GO" id="GO:0005975">
    <property type="term" value="P:carbohydrate metabolic process"/>
    <property type="evidence" value="ECO:0007669"/>
    <property type="project" value="InterPro"/>
</dbReference>
<name>A0A9P4YA72_CRYP1</name>
<evidence type="ECO:0000313" key="4">
    <source>
        <dbReference type="Proteomes" id="UP000803844"/>
    </source>
</evidence>
<feature type="signal peptide" evidence="1">
    <location>
        <begin position="1"/>
        <end position="18"/>
    </location>
</feature>
<dbReference type="SUPFAM" id="SSF48208">
    <property type="entry name" value="Six-hairpin glycosidases"/>
    <property type="match status" value="1"/>
</dbReference>
<dbReference type="OrthoDB" id="10036721at2759"/>
<comment type="caution">
    <text evidence="3">The sequence shown here is derived from an EMBL/GenBank/DDBJ whole genome shotgun (WGS) entry which is preliminary data.</text>
</comment>
<dbReference type="PANTHER" id="PTHR34987:SF6">
    <property type="entry name" value="ALPHA-L-RHAMNOSIDASE SIX-HAIRPIN GLYCOSIDASE DOMAIN-CONTAINING PROTEIN"/>
    <property type="match status" value="1"/>
</dbReference>
<dbReference type="Proteomes" id="UP000803844">
    <property type="component" value="Unassembled WGS sequence"/>
</dbReference>
<dbReference type="Gene3D" id="2.60.420.10">
    <property type="entry name" value="Maltose phosphorylase, domain 3"/>
    <property type="match status" value="1"/>
</dbReference>
<keyword evidence="3" id="KW-0378">Hydrolase</keyword>
<dbReference type="GeneID" id="63841606"/>
<dbReference type="PANTHER" id="PTHR34987">
    <property type="entry name" value="C, PUTATIVE (AFU_ORTHOLOGUE AFUA_3G02880)-RELATED"/>
    <property type="match status" value="1"/>
</dbReference>
<evidence type="ECO:0000256" key="1">
    <source>
        <dbReference type="SAM" id="SignalP"/>
    </source>
</evidence>
<feature type="domain" description="Alpha-L-rhamnosidase six-hairpin glycosidase" evidence="2">
    <location>
        <begin position="243"/>
        <end position="469"/>
    </location>
</feature>
<organism evidence="3 4">
    <name type="scientific">Cryphonectria parasitica (strain ATCC 38755 / EP155)</name>
    <dbReference type="NCBI Taxonomy" id="660469"/>
    <lineage>
        <taxon>Eukaryota</taxon>
        <taxon>Fungi</taxon>
        <taxon>Dikarya</taxon>
        <taxon>Ascomycota</taxon>
        <taxon>Pezizomycotina</taxon>
        <taxon>Sordariomycetes</taxon>
        <taxon>Sordariomycetidae</taxon>
        <taxon>Diaporthales</taxon>
        <taxon>Cryphonectriaceae</taxon>
        <taxon>Cryphonectria-Endothia species complex</taxon>
        <taxon>Cryphonectria</taxon>
    </lineage>
</organism>
<evidence type="ECO:0000259" key="2">
    <source>
        <dbReference type="Pfam" id="PF17389"/>
    </source>
</evidence>
<protein>
    <submittedName>
        <fullName evidence="3">Family 78 glycoside hydrolase</fullName>
    </submittedName>
</protein>
<dbReference type="InterPro" id="IPR035396">
    <property type="entry name" value="Bac_rhamnosid6H"/>
</dbReference>
<accession>A0A9P4YA72</accession>
<dbReference type="InterPro" id="IPR008928">
    <property type="entry name" value="6-hairpin_glycosidase_sf"/>
</dbReference>
<proteinExistence type="predicted"/>
<dbReference type="Pfam" id="PF17389">
    <property type="entry name" value="Bac_rhamnosid6H"/>
    <property type="match status" value="1"/>
</dbReference>
<reference evidence="3" key="1">
    <citation type="journal article" date="2020" name="Phytopathology">
        <title>Genome sequence of the chestnut blight fungus Cryphonectria parasitica EP155: A fundamental resource for an archetypical invasive plant pathogen.</title>
        <authorList>
            <person name="Crouch J.A."/>
            <person name="Dawe A."/>
            <person name="Aerts A."/>
            <person name="Barry K."/>
            <person name="Churchill A.C.L."/>
            <person name="Grimwood J."/>
            <person name="Hillman B."/>
            <person name="Milgroom M.G."/>
            <person name="Pangilinan J."/>
            <person name="Smith M."/>
            <person name="Salamov A."/>
            <person name="Schmutz J."/>
            <person name="Yadav J."/>
            <person name="Grigoriev I.V."/>
            <person name="Nuss D."/>
        </authorList>
    </citation>
    <scope>NUCLEOTIDE SEQUENCE</scope>
    <source>
        <strain evidence="3">EP155</strain>
    </source>
</reference>
<evidence type="ECO:0000313" key="3">
    <source>
        <dbReference type="EMBL" id="KAF3769316.1"/>
    </source>
</evidence>
<dbReference type="AlphaFoldDB" id="A0A9P4YA72"/>
<keyword evidence="1" id="KW-0732">Signal</keyword>
<dbReference type="GO" id="GO:0016787">
    <property type="term" value="F:hydrolase activity"/>
    <property type="evidence" value="ECO:0007669"/>
    <property type="project" value="UniProtKB-KW"/>
</dbReference>